<evidence type="ECO:0000313" key="2">
    <source>
        <dbReference type="Proteomes" id="UP000031366"/>
    </source>
</evidence>
<sequence length="161" mass="18537">MKTLILFYSLDGLLKNLSKTMKEEINGDLLQLQDVKNNTGIYDKIPYKSFIEDNLNLETLREDIKSYELIVLAVPNWFYKLPIGLKRNTLGNIFSGKKVALFTLGKDLKNIRDKNELFFNSDILGTINLDIAEAKDKDGINKCKIWIKKMYEKGIGKTMHT</sequence>
<gene>
    <name evidence="1" type="ORF">U732_4307</name>
</gene>
<dbReference type="OrthoDB" id="9806505at2"/>
<comment type="caution">
    <text evidence="1">The sequence shown here is derived from an EMBL/GenBank/DDBJ whole genome shotgun (WGS) entry which is preliminary data.</text>
</comment>
<reference evidence="1 2" key="1">
    <citation type="journal article" date="2015" name="Infect. Genet. Evol.">
        <title>Genomic sequences of six botulinum neurotoxin-producing strains representing three clostridial species illustrate the mobility and diversity of botulinum neurotoxin genes.</title>
        <authorList>
            <person name="Smith T.J."/>
            <person name="Hill K.K."/>
            <person name="Xie G."/>
            <person name="Foley B.T."/>
            <person name="Williamson C.H."/>
            <person name="Foster J.T."/>
            <person name="Johnson S.L."/>
            <person name="Chertkov O."/>
            <person name="Teshima H."/>
            <person name="Gibbons H.S."/>
            <person name="Johnsky L.A."/>
            <person name="Karavis M.A."/>
            <person name="Smith L.A."/>
        </authorList>
    </citation>
    <scope>NUCLEOTIDE SEQUENCE [LARGE SCALE GENOMIC DNA]</scope>
    <source>
        <strain evidence="1 2">CDC 2741</strain>
    </source>
</reference>
<dbReference type="InterPro" id="IPR029039">
    <property type="entry name" value="Flavoprotein-like_sf"/>
</dbReference>
<dbReference type="AlphaFoldDB" id="A0A0C1RDW2"/>
<proteinExistence type="predicted"/>
<dbReference type="Gene3D" id="3.40.50.360">
    <property type="match status" value="1"/>
</dbReference>
<accession>A0A0C1RDW2</accession>
<dbReference type="SUPFAM" id="SSF52218">
    <property type="entry name" value="Flavoproteins"/>
    <property type="match status" value="1"/>
</dbReference>
<organism evidence="1 2">
    <name type="scientific">Clostridium argentinense CDC 2741</name>
    <dbReference type="NCBI Taxonomy" id="1418104"/>
    <lineage>
        <taxon>Bacteria</taxon>
        <taxon>Bacillati</taxon>
        <taxon>Bacillota</taxon>
        <taxon>Clostridia</taxon>
        <taxon>Eubacteriales</taxon>
        <taxon>Clostridiaceae</taxon>
        <taxon>Clostridium</taxon>
    </lineage>
</organism>
<name>A0A0C1RDW2_9CLOT</name>
<protein>
    <submittedName>
        <fullName evidence="1">Flavodoxin family protein</fullName>
    </submittedName>
</protein>
<keyword evidence="2" id="KW-1185">Reference proteome</keyword>
<evidence type="ECO:0000313" key="1">
    <source>
        <dbReference type="EMBL" id="KIE48516.1"/>
    </source>
</evidence>
<dbReference type="Proteomes" id="UP000031366">
    <property type="component" value="Unassembled WGS sequence"/>
</dbReference>
<dbReference type="EMBL" id="AYSO01000005">
    <property type="protein sequence ID" value="KIE48516.1"/>
    <property type="molecule type" value="Genomic_DNA"/>
</dbReference>
<dbReference type="RefSeq" id="WP_039629616.1">
    <property type="nucleotide sequence ID" value="NZ_AYSO01000005.1"/>
</dbReference>